<dbReference type="EMBL" id="JARBHB010000003">
    <property type="protein sequence ID" value="KAJ8887923.1"/>
    <property type="molecule type" value="Genomic_DNA"/>
</dbReference>
<keyword evidence="2" id="KW-1185">Reference proteome</keyword>
<gene>
    <name evidence="1" type="ORF">PR048_007407</name>
</gene>
<name>A0ABQ9HU67_9NEOP</name>
<evidence type="ECO:0000313" key="1">
    <source>
        <dbReference type="EMBL" id="KAJ8887923.1"/>
    </source>
</evidence>
<organism evidence="1 2">
    <name type="scientific">Dryococelus australis</name>
    <dbReference type="NCBI Taxonomy" id="614101"/>
    <lineage>
        <taxon>Eukaryota</taxon>
        <taxon>Metazoa</taxon>
        <taxon>Ecdysozoa</taxon>
        <taxon>Arthropoda</taxon>
        <taxon>Hexapoda</taxon>
        <taxon>Insecta</taxon>
        <taxon>Pterygota</taxon>
        <taxon>Neoptera</taxon>
        <taxon>Polyneoptera</taxon>
        <taxon>Phasmatodea</taxon>
        <taxon>Verophasmatodea</taxon>
        <taxon>Anareolatae</taxon>
        <taxon>Phasmatidae</taxon>
        <taxon>Eurycanthinae</taxon>
        <taxon>Dryococelus</taxon>
    </lineage>
</organism>
<sequence>MNPVHCNTLQTDCSASRGHVPEQNVYSAVRLHASQKRQIGYNHRPDHYRIFARGNRVGLFCWLAGFLGNLPFPLPLQSNAAPFTPHSTLIGSHDLVVKSRVYLSMAKFESWGIMKVVIGGGPVDSLTVREAPKAKFHSEEIWEDVNESTVVQKRALWILTEEGGGGWEALVADAETELLESLKWPRIVLKLSEKEAVARADLATP</sequence>
<proteinExistence type="predicted"/>
<dbReference type="Proteomes" id="UP001159363">
    <property type="component" value="Chromosome 3"/>
</dbReference>
<reference evidence="1 2" key="1">
    <citation type="submission" date="2023-02" db="EMBL/GenBank/DDBJ databases">
        <title>LHISI_Scaffold_Assembly.</title>
        <authorList>
            <person name="Stuart O.P."/>
            <person name="Cleave R."/>
            <person name="Magrath M.J.L."/>
            <person name="Mikheyev A.S."/>
        </authorList>
    </citation>
    <scope>NUCLEOTIDE SEQUENCE [LARGE SCALE GENOMIC DNA]</scope>
    <source>
        <strain evidence="1">Daus_M_001</strain>
        <tissue evidence="1">Leg muscle</tissue>
    </source>
</reference>
<evidence type="ECO:0000313" key="2">
    <source>
        <dbReference type="Proteomes" id="UP001159363"/>
    </source>
</evidence>
<comment type="caution">
    <text evidence="1">The sequence shown here is derived from an EMBL/GenBank/DDBJ whole genome shotgun (WGS) entry which is preliminary data.</text>
</comment>
<accession>A0ABQ9HU67</accession>
<protein>
    <submittedName>
        <fullName evidence="1">Uncharacterized protein</fullName>
    </submittedName>
</protein>